<dbReference type="Proteomes" id="UP000185674">
    <property type="component" value="Chromosome"/>
</dbReference>
<dbReference type="STRING" id="487316.BEN76_01915"/>
<proteinExistence type="predicted"/>
<accession>A0A1P8EF59</accession>
<sequence length="147" mass="16580">MDSEAIYAALFERLKSKIDGVVTISRRLRHFNNVPAEQRPALFITQGNQQEMAVHGLNAKVELAAEVYLYISESDSAVPPSTQLNLYIDKLRQAIKPEFPEMCEYQTLGGLVEHCWIDGTIEVYEAVENMLDDQGIAIIPIRILTTQ</sequence>
<name>A0A1P8EF59_9GAMM</name>
<protein>
    <submittedName>
        <fullName evidence="1">Uncharacterized protein</fullName>
    </submittedName>
</protein>
<organism evidence="1 2">
    <name type="scientific">Acinetobacter soli</name>
    <dbReference type="NCBI Taxonomy" id="487316"/>
    <lineage>
        <taxon>Bacteria</taxon>
        <taxon>Pseudomonadati</taxon>
        <taxon>Pseudomonadota</taxon>
        <taxon>Gammaproteobacteria</taxon>
        <taxon>Moraxellales</taxon>
        <taxon>Moraxellaceae</taxon>
        <taxon>Acinetobacter</taxon>
    </lineage>
</organism>
<dbReference type="eggNOG" id="ENOG5032SIQ">
    <property type="taxonomic scope" value="Bacteria"/>
</dbReference>
<evidence type="ECO:0000313" key="1">
    <source>
        <dbReference type="EMBL" id="APV34842.1"/>
    </source>
</evidence>
<evidence type="ECO:0000313" key="2">
    <source>
        <dbReference type="Proteomes" id="UP000185674"/>
    </source>
</evidence>
<dbReference type="AlphaFoldDB" id="A0A1P8EF59"/>
<dbReference type="EMBL" id="CP016896">
    <property type="protein sequence ID" value="APV34842.1"/>
    <property type="molecule type" value="Genomic_DNA"/>
</dbReference>
<reference evidence="1 2" key="1">
    <citation type="submission" date="2016-08" db="EMBL/GenBank/DDBJ databases">
        <title>Complete genome sequence of Acinetobacter baylyi strain GFJ2.</title>
        <authorList>
            <person name="Tabata M."/>
            <person name="Kuboki S."/>
            <person name="Gibu N."/>
            <person name="Kinouchi Y."/>
            <person name="Vangnai A."/>
            <person name="Kasai D."/>
            <person name="Fukuda M."/>
        </authorList>
    </citation>
    <scope>NUCLEOTIDE SEQUENCE [LARGE SCALE GENOMIC DNA]</scope>
    <source>
        <strain evidence="1 2">GFJ2</strain>
    </source>
</reference>
<dbReference type="RefSeq" id="WP_076032089.1">
    <property type="nucleotide sequence ID" value="NZ_CP016896.1"/>
</dbReference>
<dbReference type="KEGG" id="asol:BEN76_01915"/>
<gene>
    <name evidence="1" type="ORF">BEN76_01915</name>
</gene>